<sequence length="566" mass="62186">MGHYSETCSERRILLWLFFLLVLYNKTESSCNKRYTFLSNNSFTITSPLWPSSPPSNTTCNWAIESSPNTYLVFQVQEIEVNPSSPCDHYLSFRLSSGEKSYYITKYCRLVTPTYIYSLDNYMEIEYHIGSADGISKGLKGTIHILQAMCTRVMVNDDKLSGVFATPNYPYVYPANINCTWSITVPKGYHIRLNLKRIWVPVSNNCASDHVTILDGFGKSARVLKVLCGHLSVPEVLSTGQFMQVTLYSDKRTTSHGFTGVYTAKPDTIQQTTLFSTEQTTQSASTPSTLTKSTMITTHPTYPTTDTPSPTQSTTDTPSPTQSTTDTPSPTQSTTDTPSSTQSTTDTPSPTQSTTDTPSPTQSTTDTPSPTQSTTDTPSPTQYTKDTPSQTQSTTDTPSQTQSTTDTPSPTQSTTDTPSPTQSTIDQTSLTTTIPSRTQSSTTNLTTQSKQTKITLHPTHSLMSSSSLTLCGSMVSPTLIAPTHSFVVPSMTLPQEFGSSITFNKMSIRPSSTRQVPPTSALTTRKPDPIPVCATTRIELSIPSLPVRYLNHSAIQTLRWKTRFRN</sequence>
<evidence type="ECO:0000256" key="3">
    <source>
        <dbReference type="SAM" id="MobiDB-lite"/>
    </source>
</evidence>
<evidence type="ECO:0000256" key="1">
    <source>
        <dbReference type="ARBA" id="ARBA00023157"/>
    </source>
</evidence>
<feature type="region of interest" description="Disordered" evidence="3">
    <location>
        <begin position="275"/>
        <end position="458"/>
    </location>
</feature>
<dbReference type="HOGENOM" id="CLU_481728_0_0_1"/>
<gene>
    <name evidence="6" type="ORF">NEMVEDRAFT_v1g238138</name>
</gene>
<dbReference type="FunFam" id="2.60.120.290:FF:000005">
    <property type="entry name" value="Procollagen C-endopeptidase enhancer 1"/>
    <property type="match status" value="1"/>
</dbReference>
<dbReference type="CDD" id="cd00041">
    <property type="entry name" value="CUB"/>
    <property type="match status" value="1"/>
</dbReference>
<feature type="chain" id="PRO_5002711290" description="CUB domain-containing protein" evidence="4">
    <location>
        <begin position="30"/>
        <end position="566"/>
    </location>
</feature>
<evidence type="ECO:0000313" key="6">
    <source>
        <dbReference type="EMBL" id="EDO49105.1"/>
    </source>
</evidence>
<feature type="compositionally biased region" description="Polar residues" evidence="3">
    <location>
        <begin position="509"/>
        <end position="523"/>
    </location>
</feature>
<keyword evidence="7" id="KW-1185">Reference proteome</keyword>
<keyword evidence="4" id="KW-0732">Signal</keyword>
<organism evidence="6 7">
    <name type="scientific">Nematostella vectensis</name>
    <name type="common">Starlet sea anemone</name>
    <dbReference type="NCBI Taxonomy" id="45351"/>
    <lineage>
        <taxon>Eukaryota</taxon>
        <taxon>Metazoa</taxon>
        <taxon>Cnidaria</taxon>
        <taxon>Anthozoa</taxon>
        <taxon>Hexacorallia</taxon>
        <taxon>Actiniaria</taxon>
        <taxon>Edwardsiidae</taxon>
        <taxon>Nematostella</taxon>
    </lineage>
</organism>
<dbReference type="EMBL" id="DS469510">
    <property type="protein sequence ID" value="EDO49105.1"/>
    <property type="molecule type" value="Genomic_DNA"/>
</dbReference>
<evidence type="ECO:0000256" key="4">
    <source>
        <dbReference type="SAM" id="SignalP"/>
    </source>
</evidence>
<feature type="signal peptide" evidence="4">
    <location>
        <begin position="1"/>
        <end position="29"/>
    </location>
</feature>
<evidence type="ECO:0000259" key="5">
    <source>
        <dbReference type="PROSITE" id="PS01180"/>
    </source>
</evidence>
<dbReference type="PANTHER" id="PTHR46908:SF8">
    <property type="entry name" value="C-TYPE LECTIN DOMAIN-CONTAINING PROTEIN"/>
    <property type="match status" value="1"/>
</dbReference>
<dbReference type="PANTHER" id="PTHR46908">
    <property type="entry name" value="CUBILIN-LIKE PROTEIN"/>
    <property type="match status" value="1"/>
</dbReference>
<dbReference type="Proteomes" id="UP000001593">
    <property type="component" value="Unassembled WGS sequence"/>
</dbReference>
<protein>
    <recommendedName>
        <fullName evidence="5">CUB domain-containing protein</fullName>
    </recommendedName>
</protein>
<dbReference type="Pfam" id="PF00431">
    <property type="entry name" value="CUB"/>
    <property type="match status" value="2"/>
</dbReference>
<dbReference type="Gene3D" id="2.60.120.290">
    <property type="entry name" value="Spermadhesin, CUB domain"/>
    <property type="match status" value="2"/>
</dbReference>
<feature type="domain" description="CUB" evidence="5">
    <location>
        <begin position="150"/>
        <end position="265"/>
    </location>
</feature>
<dbReference type="InterPro" id="IPR035914">
    <property type="entry name" value="Sperma_CUB_dom_sf"/>
</dbReference>
<evidence type="ECO:0000256" key="2">
    <source>
        <dbReference type="PROSITE-ProRule" id="PRU00059"/>
    </source>
</evidence>
<feature type="region of interest" description="Disordered" evidence="3">
    <location>
        <begin position="509"/>
        <end position="528"/>
    </location>
</feature>
<dbReference type="OMA" id="ANINCTW"/>
<keyword evidence="1" id="KW-1015">Disulfide bond</keyword>
<dbReference type="SMART" id="SM00042">
    <property type="entry name" value="CUB"/>
    <property type="match status" value="2"/>
</dbReference>
<feature type="compositionally biased region" description="Polar residues" evidence="3">
    <location>
        <begin position="275"/>
        <end position="296"/>
    </location>
</feature>
<accession>A7RGS9</accession>
<dbReference type="SUPFAM" id="SSF49854">
    <property type="entry name" value="Spermadhesin, CUB domain"/>
    <property type="match status" value="2"/>
</dbReference>
<dbReference type="InterPro" id="IPR052129">
    <property type="entry name" value="Spermadhesin-Link_domain"/>
</dbReference>
<feature type="domain" description="CUB" evidence="5">
    <location>
        <begin position="31"/>
        <end position="146"/>
    </location>
</feature>
<name>A7RGS9_NEMVE</name>
<dbReference type="eggNOG" id="KOG3714">
    <property type="taxonomic scope" value="Eukaryota"/>
</dbReference>
<dbReference type="InParanoid" id="A7RGS9"/>
<evidence type="ECO:0000313" key="7">
    <source>
        <dbReference type="Proteomes" id="UP000001593"/>
    </source>
</evidence>
<feature type="compositionally biased region" description="Low complexity" evidence="3">
    <location>
        <begin position="438"/>
        <end position="452"/>
    </location>
</feature>
<feature type="compositionally biased region" description="Low complexity" evidence="3">
    <location>
        <begin position="297"/>
        <end position="424"/>
    </location>
</feature>
<feature type="compositionally biased region" description="Polar residues" evidence="3">
    <location>
        <begin position="425"/>
        <end position="437"/>
    </location>
</feature>
<dbReference type="PROSITE" id="PS01180">
    <property type="entry name" value="CUB"/>
    <property type="match status" value="2"/>
</dbReference>
<dbReference type="AlphaFoldDB" id="A7RGS9"/>
<comment type="caution">
    <text evidence="2">Lacks conserved residue(s) required for the propagation of feature annotation.</text>
</comment>
<reference evidence="6 7" key="1">
    <citation type="journal article" date="2007" name="Science">
        <title>Sea anemone genome reveals ancestral eumetazoan gene repertoire and genomic organization.</title>
        <authorList>
            <person name="Putnam N.H."/>
            <person name="Srivastava M."/>
            <person name="Hellsten U."/>
            <person name="Dirks B."/>
            <person name="Chapman J."/>
            <person name="Salamov A."/>
            <person name="Terry A."/>
            <person name="Shapiro H."/>
            <person name="Lindquist E."/>
            <person name="Kapitonov V.V."/>
            <person name="Jurka J."/>
            <person name="Genikhovich G."/>
            <person name="Grigoriev I.V."/>
            <person name="Lucas S.M."/>
            <person name="Steele R.E."/>
            <person name="Finnerty J.R."/>
            <person name="Technau U."/>
            <person name="Martindale M.Q."/>
            <person name="Rokhsar D.S."/>
        </authorList>
    </citation>
    <scope>NUCLEOTIDE SEQUENCE [LARGE SCALE GENOMIC DNA]</scope>
    <source>
        <strain evidence="7">CH2 X CH6</strain>
    </source>
</reference>
<dbReference type="InterPro" id="IPR000859">
    <property type="entry name" value="CUB_dom"/>
</dbReference>
<proteinExistence type="predicted"/>